<dbReference type="SUPFAM" id="SSF54631">
    <property type="entry name" value="CBS-domain pair"/>
    <property type="match status" value="1"/>
</dbReference>
<dbReference type="EMBL" id="CP000482">
    <property type="protein sequence ID" value="ABK99867.1"/>
    <property type="molecule type" value="Genomic_DNA"/>
</dbReference>
<organism evidence="4 5">
    <name type="scientific">Pelobacter propionicus (strain DSM 2379 / NBRC 103807 / OttBd1)</name>
    <dbReference type="NCBI Taxonomy" id="338966"/>
    <lineage>
        <taxon>Bacteria</taxon>
        <taxon>Pseudomonadati</taxon>
        <taxon>Thermodesulfobacteriota</taxon>
        <taxon>Desulfuromonadia</taxon>
        <taxon>Desulfuromonadales</taxon>
        <taxon>Desulfuromonadaceae</taxon>
        <taxon>Pelobacter</taxon>
    </lineage>
</organism>
<evidence type="ECO:0000256" key="2">
    <source>
        <dbReference type="PROSITE-ProRule" id="PRU00703"/>
    </source>
</evidence>
<feature type="domain" description="CBS" evidence="3">
    <location>
        <begin position="98"/>
        <end position="150"/>
    </location>
</feature>
<dbReference type="OrthoDB" id="9790355at2"/>
<name>A1AR97_PELPD</name>
<dbReference type="CDD" id="cd04586">
    <property type="entry name" value="CBS_pair_BON_assoc"/>
    <property type="match status" value="1"/>
</dbReference>
<protein>
    <submittedName>
        <fullName evidence="4">CBS domain containing membrane protein</fullName>
    </submittedName>
</protein>
<dbReference type="Gene3D" id="3.10.580.10">
    <property type="entry name" value="CBS-domain"/>
    <property type="match status" value="1"/>
</dbReference>
<sequence>MQTVADIMTTEVITVKRETTVRELAEIFKEHPIGSLPVVDDGGAPTGIVTESDLIEQGRSLHIPTVISLFDWVIPLGGEKSLQRDLQRITAQNVGEIYSRELVCIAPDAPVSTAADLMSSRRLNSLPVLQEGKLVGIVSRIDIIRSLINR</sequence>
<dbReference type="PROSITE" id="PS51371">
    <property type="entry name" value="CBS"/>
    <property type="match status" value="2"/>
</dbReference>
<dbReference type="eggNOG" id="COG0517">
    <property type="taxonomic scope" value="Bacteria"/>
</dbReference>
<proteinExistence type="predicted"/>
<feature type="domain" description="CBS" evidence="3">
    <location>
        <begin position="8"/>
        <end position="65"/>
    </location>
</feature>
<dbReference type="AlphaFoldDB" id="A1AR97"/>
<dbReference type="InterPro" id="IPR000644">
    <property type="entry name" value="CBS_dom"/>
</dbReference>
<gene>
    <name evidence="4" type="ordered locus">Ppro_2260</name>
</gene>
<dbReference type="Pfam" id="PF00571">
    <property type="entry name" value="CBS"/>
    <property type="match status" value="2"/>
</dbReference>
<reference evidence="4 5" key="1">
    <citation type="submission" date="2006-10" db="EMBL/GenBank/DDBJ databases">
        <title>Complete sequence of chromosome of Pelobacter propionicus DSM 2379.</title>
        <authorList>
            <consortium name="US DOE Joint Genome Institute"/>
            <person name="Copeland A."/>
            <person name="Lucas S."/>
            <person name="Lapidus A."/>
            <person name="Barry K."/>
            <person name="Detter J.C."/>
            <person name="Glavina del Rio T."/>
            <person name="Hammon N."/>
            <person name="Israni S."/>
            <person name="Dalin E."/>
            <person name="Tice H."/>
            <person name="Pitluck S."/>
            <person name="Saunders E."/>
            <person name="Brettin T."/>
            <person name="Bruce D."/>
            <person name="Han C."/>
            <person name="Tapia R."/>
            <person name="Schmutz J."/>
            <person name="Larimer F."/>
            <person name="Land M."/>
            <person name="Hauser L."/>
            <person name="Kyrpides N."/>
            <person name="Kim E."/>
            <person name="Lovley D."/>
            <person name="Richardson P."/>
        </authorList>
    </citation>
    <scope>NUCLEOTIDE SEQUENCE [LARGE SCALE GENOMIC DNA]</scope>
    <source>
        <strain evidence="5">DSM 2379 / NBRC 103807 / OttBd1</strain>
    </source>
</reference>
<keyword evidence="1 2" id="KW-0129">CBS domain</keyword>
<dbReference type="Proteomes" id="UP000006732">
    <property type="component" value="Chromosome"/>
</dbReference>
<evidence type="ECO:0000256" key="1">
    <source>
        <dbReference type="ARBA" id="ARBA00023122"/>
    </source>
</evidence>
<accession>A1AR97</accession>
<dbReference type="KEGG" id="ppd:Ppro_2260"/>
<dbReference type="InterPro" id="IPR046342">
    <property type="entry name" value="CBS_dom_sf"/>
</dbReference>
<dbReference type="PANTHER" id="PTHR43080">
    <property type="entry name" value="CBS DOMAIN-CONTAINING PROTEIN CBSX3, MITOCHONDRIAL"/>
    <property type="match status" value="1"/>
</dbReference>
<evidence type="ECO:0000313" key="4">
    <source>
        <dbReference type="EMBL" id="ABK99867.1"/>
    </source>
</evidence>
<evidence type="ECO:0000259" key="3">
    <source>
        <dbReference type="PROSITE" id="PS51371"/>
    </source>
</evidence>
<keyword evidence="5" id="KW-1185">Reference proteome</keyword>
<dbReference type="RefSeq" id="WP_011736127.1">
    <property type="nucleotide sequence ID" value="NC_008609.1"/>
</dbReference>
<evidence type="ECO:0000313" key="5">
    <source>
        <dbReference type="Proteomes" id="UP000006732"/>
    </source>
</evidence>
<dbReference type="STRING" id="338966.Ppro_2260"/>
<dbReference type="PANTHER" id="PTHR43080:SF29">
    <property type="entry name" value="OS02G0818000 PROTEIN"/>
    <property type="match status" value="1"/>
</dbReference>
<dbReference type="InterPro" id="IPR051257">
    <property type="entry name" value="Diverse_CBS-Domain"/>
</dbReference>
<dbReference type="HOGENOM" id="CLU_040681_9_3_7"/>
<dbReference type="SMART" id="SM00116">
    <property type="entry name" value="CBS"/>
    <property type="match status" value="2"/>
</dbReference>